<dbReference type="GO" id="GO:0061908">
    <property type="term" value="C:phagophore"/>
    <property type="evidence" value="ECO:0007669"/>
    <property type="project" value="TreeGrafter"/>
</dbReference>
<dbReference type="Pfam" id="PF13329">
    <property type="entry name" value="ATG2_CAD"/>
    <property type="match status" value="3"/>
</dbReference>
<keyword evidence="8" id="KW-0445">Lipid transport</keyword>
<gene>
    <name evidence="12" type="primary">ATG2B</name>
</gene>
<dbReference type="PANTHER" id="PTHR13190">
    <property type="entry name" value="AUTOPHAGY-RELATED 2, ISOFORM A"/>
    <property type="match status" value="1"/>
</dbReference>
<evidence type="ECO:0000256" key="11">
    <source>
        <dbReference type="ARBA" id="ARBA00024615"/>
    </source>
</evidence>
<dbReference type="GO" id="GO:0000045">
    <property type="term" value="P:autophagosome assembly"/>
    <property type="evidence" value="ECO:0007669"/>
    <property type="project" value="TreeGrafter"/>
</dbReference>
<comment type="similarity">
    <text evidence="3">Belongs to the ATG2 family.</text>
</comment>
<evidence type="ECO:0000256" key="2">
    <source>
        <dbReference type="ARBA" id="ARBA00004623"/>
    </source>
</evidence>
<evidence type="ECO:0000256" key="3">
    <source>
        <dbReference type="ARBA" id="ARBA00009714"/>
    </source>
</evidence>
<name>A0A034VN51_BACDO</name>
<comment type="subcellular location">
    <subcellularLocation>
        <location evidence="1">Endoplasmic reticulum membrane</location>
        <topology evidence="1">Peripheral membrane protein</topology>
    </subcellularLocation>
    <subcellularLocation>
        <location evidence="2">Preautophagosomal structure membrane</location>
        <topology evidence="2">Peripheral membrane protein</topology>
    </subcellularLocation>
</comment>
<keyword evidence="7" id="KW-0072">Autophagy</keyword>
<dbReference type="GO" id="GO:0043495">
    <property type="term" value="F:protein-membrane adaptor activity"/>
    <property type="evidence" value="ECO:0007669"/>
    <property type="project" value="TreeGrafter"/>
</dbReference>
<comment type="catalytic activity">
    <reaction evidence="10">
        <text>a 1,2-diacyl-sn-glycero-3-phospho-L-serine(in) = a 1,2-diacyl-sn-glycero-3-phospho-L-serine(out)</text>
        <dbReference type="Rhea" id="RHEA:38663"/>
        <dbReference type="ChEBI" id="CHEBI:57262"/>
    </reaction>
</comment>
<protein>
    <recommendedName>
        <fullName evidence="4">Autophagy-related protein 2</fullName>
    </recommendedName>
</protein>
<evidence type="ECO:0000256" key="7">
    <source>
        <dbReference type="ARBA" id="ARBA00023006"/>
    </source>
</evidence>
<keyword evidence="5" id="KW-0813">Transport</keyword>
<evidence type="ECO:0000256" key="1">
    <source>
        <dbReference type="ARBA" id="ARBA00004406"/>
    </source>
</evidence>
<evidence type="ECO:0000256" key="8">
    <source>
        <dbReference type="ARBA" id="ARBA00023055"/>
    </source>
</evidence>
<evidence type="ECO:0000256" key="5">
    <source>
        <dbReference type="ARBA" id="ARBA00022448"/>
    </source>
</evidence>
<dbReference type="EMBL" id="GAKP01015043">
    <property type="protein sequence ID" value="JAC43909.1"/>
    <property type="molecule type" value="Transcribed_RNA"/>
</dbReference>
<dbReference type="OrthoDB" id="18982at2759"/>
<dbReference type="InterPro" id="IPR026849">
    <property type="entry name" value="ATG2"/>
</dbReference>
<proteinExistence type="inferred from homology"/>
<keyword evidence="6" id="KW-0256">Endoplasmic reticulum</keyword>
<evidence type="ECO:0000256" key="9">
    <source>
        <dbReference type="ARBA" id="ARBA00023136"/>
    </source>
</evidence>
<dbReference type="GO" id="GO:0032266">
    <property type="term" value="F:phosphatidylinositol-3-phosphate binding"/>
    <property type="evidence" value="ECO:0007669"/>
    <property type="project" value="TreeGrafter"/>
</dbReference>
<reference evidence="12" key="1">
    <citation type="journal article" date="2014" name="BMC Genomics">
        <title>Characterizing the developmental transcriptome of the oriental fruit fly, Bactrocera dorsalis (Diptera: Tephritidae) through comparative genomic analysis with Drosophila melanogaster utilizing modENCODE datasets.</title>
        <authorList>
            <person name="Geib S.M."/>
            <person name="Calla B."/>
            <person name="Hall B."/>
            <person name="Hou S."/>
            <person name="Manoukis N.C."/>
        </authorList>
    </citation>
    <scope>NUCLEOTIDE SEQUENCE</scope>
    <source>
        <strain evidence="12">Punador</strain>
    </source>
</reference>
<evidence type="ECO:0000256" key="10">
    <source>
        <dbReference type="ARBA" id="ARBA00024479"/>
    </source>
</evidence>
<accession>A0A034VN51</accession>
<dbReference type="GO" id="GO:0006869">
    <property type="term" value="P:lipid transport"/>
    <property type="evidence" value="ECO:0007669"/>
    <property type="project" value="UniProtKB-KW"/>
</dbReference>
<dbReference type="PANTHER" id="PTHR13190:SF1">
    <property type="entry name" value="AUTOPHAGY-RELATED 2, ISOFORM A"/>
    <property type="match status" value="1"/>
</dbReference>
<dbReference type="GO" id="GO:0005789">
    <property type="term" value="C:endoplasmic reticulum membrane"/>
    <property type="evidence" value="ECO:0007669"/>
    <property type="project" value="UniProtKB-SubCell"/>
</dbReference>
<keyword evidence="9" id="KW-0472">Membrane</keyword>
<evidence type="ECO:0000256" key="4">
    <source>
        <dbReference type="ARBA" id="ARBA00018070"/>
    </source>
</evidence>
<evidence type="ECO:0000256" key="6">
    <source>
        <dbReference type="ARBA" id="ARBA00022824"/>
    </source>
</evidence>
<comment type="catalytic activity">
    <reaction evidence="11">
        <text>a 1,2-diacyl-sn-glycero-3-phosphoethanolamine(in) = a 1,2-diacyl-sn-glycero-3-phosphoethanolamine(out)</text>
        <dbReference type="Rhea" id="RHEA:38895"/>
        <dbReference type="ChEBI" id="CHEBI:64612"/>
    </reaction>
</comment>
<organism evidence="12">
    <name type="scientific">Bactrocera dorsalis</name>
    <name type="common">Oriental fruit fly</name>
    <name type="synonym">Dacus dorsalis</name>
    <dbReference type="NCBI Taxonomy" id="27457"/>
    <lineage>
        <taxon>Eukaryota</taxon>
        <taxon>Metazoa</taxon>
        <taxon>Ecdysozoa</taxon>
        <taxon>Arthropoda</taxon>
        <taxon>Hexapoda</taxon>
        <taxon>Insecta</taxon>
        <taxon>Pterygota</taxon>
        <taxon>Neoptera</taxon>
        <taxon>Endopterygota</taxon>
        <taxon>Diptera</taxon>
        <taxon>Brachycera</taxon>
        <taxon>Muscomorpha</taxon>
        <taxon>Tephritoidea</taxon>
        <taxon>Tephritidae</taxon>
        <taxon>Bactrocera</taxon>
        <taxon>Bactrocera</taxon>
    </lineage>
</organism>
<sequence>MSWFNVWTAIKTKTCRYLLQRYLGQFIDETIDIKQLKVDLYNGKATVKNVSLNVTALNAILEAQGWAIEIISGRIGVLTATVPWNALMSQCSCIDVEDVVISVRPVQRKTNGTSMLESMWSSASNSMQLAEECMKQHDDDSEESNQIDAKSIPGLEKFAETIDNILNRIKATFKNTFIQLEYQSSDSSKAISLRFNINELIYENVTGCMQEQRHENSPRVQTNNLEESEENKYLLPMFAKHNITICGLTVSTEELKTMSESLLYENKDFSQSCAIPIMEIKQETSFRIKMKQSENINGPKIIIESEIGSIYTLISPRQVHLILKLIDTFQNDTCDKQEADYYEEKQHNDNYLYQKSNETVELGNWIDCETGPSVVNPLPRINMNRLKDLSRGYSPPSSSISSSTTLTGLSKWQRKTSSLEYSGDILSFSVKVSAFVSIVLLEDVLVETESNYLSPLNKTSEQSMIDFAKEFFDHVHQLCDKKIDSAALTCDKNHLFISISPITSGGSQHRIKQMILSKINFAAQKIDLYEVLNGETSELITFDRTENHNTPDVSVHVESDVTSKSVNIALQNCRIELDISIYDRLSAILAPSPFAAYSSKHASQFVKQESSKLTFTTNLTSTAMELILRFPIYDARPIHDPNRVPWWQKNVRPDYMIISLDNVCMKFVGGIFDVLTNELNAYYVDKVRDDKVWILKTNSTKFNSEVIDYVKISVTIPDEYYWTSIKDNFLVGNFNDNIKPTDTDRLPFSAKRFCRESDTIHNKSENMESETILLPGETAELAEFRRTTMRTSRIQVEVTAPNLHIILESKKFYEVIYNRFNTDLFMWEPSSPILNSINTICVENKQSIYNIPSSSEPQYSRFNEFDLSESEESGSFSDQNINLKGISMTESIYFSTLDSHNTEDIYREEINIKKSQFSINVSIRNGLVELFVPIRDTENQIMPENMGKIDINVNELNIFSVNGYNDNKNVCYLCIEVDDIKMDHCGLLHEISTKLITENERNMQKTFYKTPRDFLKSNQPPIKEREMLSLVIETKRVPEQRVKRIVVTTGIQQATLGYHPSITNQFWLNQLIDFLDVIDYPIEGYVPFGIITEMQLHLWNCAIDYRPINFDYRAIVELGAFTISSNVISSVAGCNLRFIVEDFVLYIAQNKKNTKSQNSIKVPIDSKYLVPVLDIGLVDISLRLNENSEKYPKFDLRCSVHDAHLRTCSDSGKALAQLIEHLANDGDAVEHEQNISSTTTLQQSRLEINERPLVEHKRKESLTEQQDWQQERVNIMMAEALRETVTLSAVPSTSKNSKIAGHGIEPFYFPDEQQPGILDDNYDCGDDLSAIVNFEHHVMSTSYCPAEPNVDVLPQIKSDLGDINNERLYSVHRRHPREDEYCVISEDERRKVSQCGVLELKLCEDPIRIVDNHFCLPSNKLDLLKPPDDFPMPVSRYTLCEMTFTWHLYGGKDFLTTTDDIGAKDDPGHFRMSDAYKHGVSYSKGSNSVSGSKKSKDLSWKTIGGVQRNHDILVEIQLTKVRLSHEIYPTHITQASRQVLVIHDIEIRDRLKSSEINKFLYNPNSKTTSQKCPQQMLVVKALHVRPKPIISSAQECSLRISLLPMRLNIDQDTLIFLADYFTNIGSKMKETNLSENNQPAEAHAPIMDVELTEDEEDLHVRNLISTNLELLENEVIDKTEKQSEEIEKSSPIYFREVIFGPDVSIRFDYHGRRVELSRGPIAGLLMGLGQLQCSEIKLKKIIYRRGFLGVDKLVAYLCREWLKDIKRNQLPKILKGVGPTYSFVQFIQGVIDLFRLPIEQYQRDGRLIRGIQLGAQSFTARTALAALEITSRVIQILQFTAETAFDMVSSGPSIRTIRRHRRDRKRRSNRPKDMREGVTNAYLIVKEGINDSATTFIETTVAEHDQKGYTGAVGAVMRQLPQLVVCPAVLATQATTNILGGVKALLYLTPKLKLVRSGKLILIKYSLYIITIYTYN</sequence>
<dbReference type="GO" id="GO:0061723">
    <property type="term" value="P:glycophagy"/>
    <property type="evidence" value="ECO:0007669"/>
    <property type="project" value="TreeGrafter"/>
</dbReference>
<dbReference type="GO" id="GO:0034045">
    <property type="term" value="C:phagophore assembly site membrane"/>
    <property type="evidence" value="ECO:0007669"/>
    <property type="project" value="UniProtKB-SubCell"/>
</dbReference>
<evidence type="ECO:0000313" key="12">
    <source>
        <dbReference type="EMBL" id="JAC43909.1"/>
    </source>
</evidence>
<dbReference type="GO" id="GO:0000422">
    <property type="term" value="P:autophagy of mitochondrion"/>
    <property type="evidence" value="ECO:0007669"/>
    <property type="project" value="TreeGrafter"/>
</dbReference>
<dbReference type="GO" id="GO:0061709">
    <property type="term" value="P:reticulophagy"/>
    <property type="evidence" value="ECO:0007669"/>
    <property type="project" value="TreeGrafter"/>
</dbReference>
<dbReference type="GO" id="GO:0034727">
    <property type="term" value="P:piecemeal microautophagy of the nucleus"/>
    <property type="evidence" value="ECO:0007669"/>
    <property type="project" value="TreeGrafter"/>
</dbReference>